<evidence type="ECO:0000256" key="6">
    <source>
        <dbReference type="ARBA" id="ARBA00022777"/>
    </source>
</evidence>
<dbReference type="PANTHER" id="PTHR24421">
    <property type="entry name" value="NITRATE/NITRITE SENSOR PROTEIN NARX-RELATED"/>
    <property type="match status" value="1"/>
</dbReference>
<evidence type="ECO:0000313" key="11">
    <source>
        <dbReference type="EMBL" id="MXY94011.1"/>
    </source>
</evidence>
<feature type="transmembrane region" description="Helical" evidence="9">
    <location>
        <begin position="112"/>
        <end position="129"/>
    </location>
</feature>
<sequence length="424" mass="47398">MLNLKRIVLNENFLLKFGAQITILSVLGLIFGVRGSLSIPQPVDQLALLLFSLLIWCRRPLAKDRPFLGVHLYLALQISLLSWLILQDVNFGLLSTILYVQAIVLARGRSRLAWLLLLLAVVVVGNFYLHPEPSMVDTPLIRAWVFQAFLVFVTLMIFNQLRARRKGEETEALTAKLMTSNRLLQEQSARIENLAAIEERERISRELHDELGHRLTAATVLIEGVRHLLSENRTQRAISTIDSVSEQLQESLTELRAIVHAFHTSKITRETLPHMLQRLTDEYSARNGTPIHTQLPDALPVSDDQSLTIFRVVQESLTNASRHAYAQNVFLTLELGASELILTVRNDGRDFAPYSGSSSYGLQGMHERAASLGGTLTVTKPDEGGTLVTLTIPLDAEPNFPAIRKALGVNEFPALPDVEVKEIR</sequence>
<keyword evidence="9" id="KW-0472">Membrane</keyword>
<dbReference type="SMART" id="SM00387">
    <property type="entry name" value="HATPase_c"/>
    <property type="match status" value="1"/>
</dbReference>
<protein>
    <recommendedName>
        <fullName evidence="2">histidine kinase</fullName>
        <ecNumber evidence="2">2.7.13.3</ecNumber>
    </recommendedName>
</protein>
<dbReference type="InterPro" id="IPR011712">
    <property type="entry name" value="Sig_transdc_His_kin_sub3_dim/P"/>
</dbReference>
<evidence type="ECO:0000256" key="7">
    <source>
        <dbReference type="ARBA" id="ARBA00022840"/>
    </source>
</evidence>
<evidence type="ECO:0000256" key="9">
    <source>
        <dbReference type="SAM" id="Phobius"/>
    </source>
</evidence>
<reference evidence="11" key="1">
    <citation type="submission" date="2019-09" db="EMBL/GenBank/DDBJ databases">
        <title>Characterisation of the sponge microbiome using genome-centric metagenomics.</title>
        <authorList>
            <person name="Engelberts J.P."/>
            <person name="Robbins S.J."/>
            <person name="De Goeij J.M."/>
            <person name="Aranda M."/>
            <person name="Bell S.C."/>
            <person name="Webster N.S."/>
        </authorList>
    </citation>
    <scope>NUCLEOTIDE SEQUENCE</scope>
    <source>
        <strain evidence="11">SB0664_bin_27</strain>
    </source>
</reference>
<dbReference type="InterPro" id="IPR036890">
    <property type="entry name" value="HATPase_C_sf"/>
</dbReference>
<feature type="transmembrane region" description="Helical" evidence="9">
    <location>
        <begin position="12"/>
        <end position="33"/>
    </location>
</feature>
<keyword evidence="9" id="KW-1133">Transmembrane helix</keyword>
<feature type="transmembrane region" description="Helical" evidence="9">
    <location>
        <begin position="141"/>
        <end position="158"/>
    </location>
</feature>
<dbReference type="GO" id="GO:0000155">
    <property type="term" value="F:phosphorelay sensor kinase activity"/>
    <property type="evidence" value="ECO:0007669"/>
    <property type="project" value="InterPro"/>
</dbReference>
<dbReference type="Gene3D" id="3.30.565.10">
    <property type="entry name" value="Histidine kinase-like ATPase, C-terminal domain"/>
    <property type="match status" value="1"/>
</dbReference>
<keyword evidence="7" id="KW-0067">ATP-binding</keyword>
<name>A0A6B0YUH6_9CHLR</name>
<proteinExistence type="predicted"/>
<comment type="catalytic activity">
    <reaction evidence="1">
        <text>ATP + protein L-histidine = ADP + protein N-phospho-L-histidine.</text>
        <dbReference type="EC" id="2.7.13.3"/>
    </reaction>
</comment>
<feature type="domain" description="Histidine kinase" evidence="10">
    <location>
        <begin position="210"/>
        <end position="396"/>
    </location>
</feature>
<dbReference type="SUPFAM" id="SSF55874">
    <property type="entry name" value="ATPase domain of HSP90 chaperone/DNA topoisomerase II/histidine kinase"/>
    <property type="match status" value="1"/>
</dbReference>
<keyword evidence="6 11" id="KW-0418">Kinase</keyword>
<feature type="transmembrane region" description="Helical" evidence="9">
    <location>
        <begin position="91"/>
        <end position="107"/>
    </location>
</feature>
<dbReference type="AlphaFoldDB" id="A0A6B0YUH6"/>
<dbReference type="PROSITE" id="PS50109">
    <property type="entry name" value="HIS_KIN"/>
    <property type="match status" value="1"/>
</dbReference>
<evidence type="ECO:0000256" key="1">
    <source>
        <dbReference type="ARBA" id="ARBA00000085"/>
    </source>
</evidence>
<dbReference type="InterPro" id="IPR003594">
    <property type="entry name" value="HATPase_dom"/>
</dbReference>
<evidence type="ECO:0000256" key="2">
    <source>
        <dbReference type="ARBA" id="ARBA00012438"/>
    </source>
</evidence>
<dbReference type="InterPro" id="IPR005467">
    <property type="entry name" value="His_kinase_dom"/>
</dbReference>
<comment type="caution">
    <text evidence="11">The sequence shown here is derived from an EMBL/GenBank/DDBJ whole genome shotgun (WGS) entry which is preliminary data.</text>
</comment>
<dbReference type="PANTHER" id="PTHR24421:SF10">
    <property type="entry name" value="NITRATE_NITRITE SENSOR PROTEIN NARQ"/>
    <property type="match status" value="1"/>
</dbReference>
<dbReference type="Pfam" id="PF07730">
    <property type="entry name" value="HisKA_3"/>
    <property type="match status" value="1"/>
</dbReference>
<dbReference type="InterPro" id="IPR050482">
    <property type="entry name" value="Sensor_HK_TwoCompSys"/>
</dbReference>
<keyword evidence="4" id="KW-0808">Transferase</keyword>
<evidence type="ECO:0000256" key="4">
    <source>
        <dbReference type="ARBA" id="ARBA00022679"/>
    </source>
</evidence>
<evidence type="ECO:0000256" key="5">
    <source>
        <dbReference type="ARBA" id="ARBA00022741"/>
    </source>
</evidence>
<keyword evidence="8" id="KW-0902">Two-component regulatory system</keyword>
<evidence type="ECO:0000259" key="10">
    <source>
        <dbReference type="PROSITE" id="PS50109"/>
    </source>
</evidence>
<keyword evidence="9" id="KW-0812">Transmembrane</keyword>
<evidence type="ECO:0000256" key="8">
    <source>
        <dbReference type="ARBA" id="ARBA00023012"/>
    </source>
</evidence>
<dbReference type="GO" id="GO:0016020">
    <property type="term" value="C:membrane"/>
    <property type="evidence" value="ECO:0007669"/>
    <property type="project" value="InterPro"/>
</dbReference>
<dbReference type="EMBL" id="VXRG01000094">
    <property type="protein sequence ID" value="MXY94011.1"/>
    <property type="molecule type" value="Genomic_DNA"/>
</dbReference>
<dbReference type="Gene3D" id="1.20.5.1930">
    <property type="match status" value="1"/>
</dbReference>
<gene>
    <name evidence="11" type="ORF">F4Y42_11260</name>
</gene>
<dbReference type="GO" id="GO:0005524">
    <property type="term" value="F:ATP binding"/>
    <property type="evidence" value="ECO:0007669"/>
    <property type="project" value="UniProtKB-KW"/>
</dbReference>
<keyword evidence="5" id="KW-0547">Nucleotide-binding</keyword>
<evidence type="ECO:0000256" key="3">
    <source>
        <dbReference type="ARBA" id="ARBA00022553"/>
    </source>
</evidence>
<dbReference type="CDD" id="cd16917">
    <property type="entry name" value="HATPase_UhpB-NarQ-NarX-like"/>
    <property type="match status" value="1"/>
</dbReference>
<dbReference type="Pfam" id="PF02518">
    <property type="entry name" value="HATPase_c"/>
    <property type="match status" value="1"/>
</dbReference>
<dbReference type="GO" id="GO:0046983">
    <property type="term" value="F:protein dimerization activity"/>
    <property type="evidence" value="ECO:0007669"/>
    <property type="project" value="InterPro"/>
</dbReference>
<dbReference type="EC" id="2.7.13.3" evidence="2"/>
<organism evidence="11">
    <name type="scientific">Caldilineaceae bacterium SB0664_bin_27</name>
    <dbReference type="NCBI Taxonomy" id="2605260"/>
    <lineage>
        <taxon>Bacteria</taxon>
        <taxon>Bacillati</taxon>
        <taxon>Chloroflexota</taxon>
        <taxon>Caldilineae</taxon>
        <taxon>Caldilineales</taxon>
        <taxon>Caldilineaceae</taxon>
    </lineage>
</organism>
<accession>A0A6B0YUH6</accession>
<keyword evidence="3" id="KW-0597">Phosphoprotein</keyword>